<name>A0A7G3V9Q0_9CAUD</name>
<dbReference type="CDD" id="cd00118">
    <property type="entry name" value="LysM"/>
    <property type="match status" value="1"/>
</dbReference>
<gene>
    <name evidence="2" type="primary">19</name>
    <name evidence="2" type="ORF">SEA_BUMBLE_19</name>
</gene>
<dbReference type="PANTHER" id="PTHR34700">
    <property type="entry name" value="POTASSIUM BINDING PROTEIN KBP"/>
    <property type="match status" value="1"/>
</dbReference>
<evidence type="ECO:0000313" key="3">
    <source>
        <dbReference type="Proteomes" id="UP000516407"/>
    </source>
</evidence>
<dbReference type="InterPro" id="IPR052196">
    <property type="entry name" value="Bact_Kbp"/>
</dbReference>
<protein>
    <submittedName>
        <fullName evidence="2">LysM-like endolysin</fullName>
    </submittedName>
</protein>
<reference evidence="2 3" key="1">
    <citation type="submission" date="2020-05" db="EMBL/GenBank/DDBJ databases">
        <authorList>
            <person name="Bohanan V.A."/>
            <person name="Brazelton B.R."/>
            <person name="Coffey L.M."/>
            <person name="Donovan A.R."/>
            <person name="Gales A.C."/>
            <person name="Glasscock A.J."/>
            <person name="Grill M."/>
            <person name="Harper M.C."/>
            <person name="Hollowell C.E."/>
            <person name="Liu T.Y."/>
            <person name="Mansour C."/>
            <person name="McDowell A.D."/>
            <person name="Miller T.E."/>
            <person name="Nash A.G."/>
            <person name="Seo J."/>
            <person name="Sherman Z.A."/>
            <person name="Albert R.M."/>
            <person name="Ayala A."/>
            <person name="Monti D.L."/>
            <person name="Garlena R.A."/>
            <person name="Russell D.A."/>
            <person name="Pope W.H."/>
            <person name="Jacobs-Sera D."/>
            <person name="Hatfull G.F."/>
        </authorList>
    </citation>
    <scope>NUCLEOTIDE SEQUENCE [LARGE SCALE GENOMIC DNA]</scope>
</reference>
<dbReference type="SUPFAM" id="SSF54106">
    <property type="entry name" value="LysM domain"/>
    <property type="match status" value="1"/>
</dbReference>
<dbReference type="InterPro" id="IPR036779">
    <property type="entry name" value="LysM_dom_sf"/>
</dbReference>
<proteinExistence type="predicted"/>
<keyword evidence="3" id="KW-1185">Reference proteome</keyword>
<feature type="domain" description="LysM" evidence="1">
    <location>
        <begin position="171"/>
        <end position="220"/>
    </location>
</feature>
<organism evidence="2 3">
    <name type="scientific">Arthrobacter phage Bumble</name>
    <dbReference type="NCBI Taxonomy" id="2743904"/>
    <lineage>
        <taxon>Viruses</taxon>
        <taxon>Duplodnaviria</taxon>
        <taxon>Heunggongvirae</taxon>
        <taxon>Uroviricota</taxon>
        <taxon>Caudoviricetes</taxon>
        <taxon>Berryhillviridae</taxon>
        <taxon>Altadenavirus</taxon>
        <taxon>Altadenavirus bumble</taxon>
    </lineage>
</organism>
<dbReference type="PANTHER" id="PTHR34700:SF4">
    <property type="entry name" value="PHAGE-LIKE ELEMENT PBSX PROTEIN XKDP"/>
    <property type="match status" value="1"/>
</dbReference>
<sequence length="221" mass="24540">MTTVRILTARPVRPGRLILISESGTVLPFPTTPPALSYSNAAEYGSIPRTGQKAVTRRTAPGLRRLSFKQTIASLDRESSIESVVRKFDEVAGAGRPVRFNGGAPGFHQKCWWQIKGFDVEVLSLARNNEASHVEISWELEEHVAVSVSLAKIVAPPPPRPPAPRLPAPSRTHTVVRGDTLWGIAARYLKNGARWPEIHRLNLSKIRNPHWIYPGQVFRIP</sequence>
<dbReference type="SMART" id="SM00257">
    <property type="entry name" value="LysM"/>
    <property type="match status" value="1"/>
</dbReference>
<dbReference type="Pfam" id="PF01476">
    <property type="entry name" value="LysM"/>
    <property type="match status" value="1"/>
</dbReference>
<dbReference type="EMBL" id="MT498055">
    <property type="protein sequence ID" value="QKY79785.1"/>
    <property type="molecule type" value="Genomic_DNA"/>
</dbReference>
<evidence type="ECO:0000313" key="2">
    <source>
        <dbReference type="EMBL" id="QKY79785.1"/>
    </source>
</evidence>
<dbReference type="Proteomes" id="UP000516407">
    <property type="component" value="Segment"/>
</dbReference>
<dbReference type="InterPro" id="IPR018392">
    <property type="entry name" value="LysM"/>
</dbReference>
<dbReference type="Gene3D" id="3.10.350.10">
    <property type="entry name" value="LysM domain"/>
    <property type="match status" value="1"/>
</dbReference>
<evidence type="ECO:0000259" key="1">
    <source>
        <dbReference type="PROSITE" id="PS51782"/>
    </source>
</evidence>
<accession>A0A7G3V9Q0</accession>
<dbReference type="PROSITE" id="PS51782">
    <property type="entry name" value="LYSM"/>
    <property type="match status" value="1"/>
</dbReference>